<accession>A0A517V8Q8</accession>
<evidence type="ECO:0000313" key="2">
    <source>
        <dbReference type="EMBL" id="QDT89396.1"/>
    </source>
</evidence>
<gene>
    <name evidence="2" type="primary">fhaB</name>
    <name evidence="2" type="ORF">Pan161_10250</name>
</gene>
<dbReference type="SUPFAM" id="SSF49879">
    <property type="entry name" value="SMAD/FHA domain"/>
    <property type="match status" value="1"/>
</dbReference>
<dbReference type="InterPro" id="IPR050923">
    <property type="entry name" value="Cell_Proc_Reg/RNA_Proc"/>
</dbReference>
<evidence type="ECO:0000313" key="3">
    <source>
        <dbReference type="Proteomes" id="UP000316855"/>
    </source>
</evidence>
<organism evidence="2 3">
    <name type="scientific">Gimesia algae</name>
    <dbReference type="NCBI Taxonomy" id="2527971"/>
    <lineage>
        <taxon>Bacteria</taxon>
        <taxon>Pseudomonadati</taxon>
        <taxon>Planctomycetota</taxon>
        <taxon>Planctomycetia</taxon>
        <taxon>Planctomycetales</taxon>
        <taxon>Planctomycetaceae</taxon>
        <taxon>Gimesia</taxon>
    </lineage>
</organism>
<dbReference type="RefSeq" id="WP_145224578.1">
    <property type="nucleotide sequence ID" value="NZ_CP036343.1"/>
</dbReference>
<dbReference type="Gene3D" id="2.60.200.20">
    <property type="match status" value="1"/>
</dbReference>
<dbReference type="SMART" id="SM00240">
    <property type="entry name" value="FHA"/>
    <property type="match status" value="1"/>
</dbReference>
<dbReference type="InterPro" id="IPR008984">
    <property type="entry name" value="SMAD_FHA_dom_sf"/>
</dbReference>
<evidence type="ECO:0000259" key="1">
    <source>
        <dbReference type="PROSITE" id="PS50006"/>
    </source>
</evidence>
<proteinExistence type="predicted"/>
<keyword evidence="3" id="KW-1185">Reference proteome</keyword>
<dbReference type="OrthoDB" id="9816434at2"/>
<dbReference type="Proteomes" id="UP000316855">
    <property type="component" value="Chromosome"/>
</dbReference>
<dbReference type="AlphaFoldDB" id="A0A517V8Q8"/>
<dbReference type="Pfam" id="PF00498">
    <property type="entry name" value="FHA"/>
    <property type="match status" value="1"/>
</dbReference>
<dbReference type="PANTHER" id="PTHR23308">
    <property type="entry name" value="NUCLEAR INHIBITOR OF PROTEIN PHOSPHATASE-1"/>
    <property type="match status" value="1"/>
</dbReference>
<dbReference type="KEGG" id="gax:Pan161_10250"/>
<dbReference type="PROSITE" id="PS50006">
    <property type="entry name" value="FHA_DOMAIN"/>
    <property type="match status" value="1"/>
</dbReference>
<dbReference type="InterPro" id="IPR000253">
    <property type="entry name" value="FHA_dom"/>
</dbReference>
<reference evidence="2 3" key="1">
    <citation type="submission" date="2019-02" db="EMBL/GenBank/DDBJ databases">
        <title>Deep-cultivation of Planctomycetes and their phenomic and genomic characterization uncovers novel biology.</title>
        <authorList>
            <person name="Wiegand S."/>
            <person name="Jogler M."/>
            <person name="Boedeker C."/>
            <person name="Pinto D."/>
            <person name="Vollmers J."/>
            <person name="Rivas-Marin E."/>
            <person name="Kohn T."/>
            <person name="Peeters S.H."/>
            <person name="Heuer A."/>
            <person name="Rast P."/>
            <person name="Oberbeckmann S."/>
            <person name="Bunk B."/>
            <person name="Jeske O."/>
            <person name="Meyerdierks A."/>
            <person name="Storesund J.E."/>
            <person name="Kallscheuer N."/>
            <person name="Luecker S."/>
            <person name="Lage O.M."/>
            <person name="Pohl T."/>
            <person name="Merkel B.J."/>
            <person name="Hornburger P."/>
            <person name="Mueller R.-W."/>
            <person name="Bruemmer F."/>
            <person name="Labrenz M."/>
            <person name="Spormann A.M."/>
            <person name="Op den Camp H."/>
            <person name="Overmann J."/>
            <person name="Amann R."/>
            <person name="Jetten M.S.M."/>
            <person name="Mascher T."/>
            <person name="Medema M.H."/>
            <person name="Devos D.P."/>
            <person name="Kaster A.-K."/>
            <person name="Ovreas L."/>
            <person name="Rohde M."/>
            <person name="Galperin M.Y."/>
            <person name="Jogler C."/>
        </authorList>
    </citation>
    <scope>NUCLEOTIDE SEQUENCE [LARGE SCALE GENOMIC DNA]</scope>
    <source>
        <strain evidence="2 3">Pan161</strain>
    </source>
</reference>
<dbReference type="CDD" id="cd00060">
    <property type="entry name" value="FHA"/>
    <property type="match status" value="1"/>
</dbReference>
<dbReference type="EMBL" id="CP036343">
    <property type="protein sequence ID" value="QDT89396.1"/>
    <property type="molecule type" value="Genomic_DNA"/>
</dbReference>
<feature type="domain" description="FHA" evidence="1">
    <location>
        <begin position="23"/>
        <end position="72"/>
    </location>
</feature>
<sequence>MKIRLSVQSTSPKAKIMTLTKTTLIGRSADCDIKLKSDLVSRHHCKIVLTGSVALVHDLGSSNGTFIDGQRLTPKRDTKLIPGCLLSIADVNFRVDYDPQQFVDVGSTINLKTLEGILPENTLTAVSDDIRSLDIPLPENQTKSSETATIDEYVPELNTSQNKKTIQFPEIELTDKMDQK</sequence>
<name>A0A517V8Q8_9PLAN</name>
<protein>
    <submittedName>
        <fullName evidence="2">FHA domain-containing protein FhaB</fullName>
    </submittedName>
</protein>